<dbReference type="InterPro" id="IPR017927">
    <property type="entry name" value="FAD-bd_FR_type"/>
</dbReference>
<evidence type="ECO:0000256" key="3">
    <source>
        <dbReference type="ARBA" id="ARBA00022714"/>
    </source>
</evidence>
<dbReference type="PANTHER" id="PTHR47354">
    <property type="entry name" value="NADH OXIDOREDUCTASE HCR"/>
    <property type="match status" value="1"/>
</dbReference>
<comment type="cofactor">
    <cofactor evidence="1">
        <name>FAD</name>
        <dbReference type="ChEBI" id="CHEBI:57692"/>
    </cofactor>
</comment>
<proteinExistence type="predicted"/>
<evidence type="ECO:0000313" key="10">
    <source>
        <dbReference type="EMBL" id="UMB68341.1"/>
    </source>
</evidence>
<dbReference type="Gene3D" id="3.10.20.30">
    <property type="match status" value="1"/>
</dbReference>
<dbReference type="Pfam" id="PF22290">
    <property type="entry name" value="DmmA-like_N"/>
    <property type="match status" value="1"/>
</dbReference>
<dbReference type="InterPro" id="IPR050415">
    <property type="entry name" value="MRET"/>
</dbReference>
<keyword evidence="6" id="KW-0408">Iron</keyword>
<keyword evidence="2" id="KW-0285">Flavoprotein</keyword>
<dbReference type="PRINTS" id="PR00409">
    <property type="entry name" value="PHDIOXRDTASE"/>
</dbReference>
<dbReference type="CDD" id="cd00207">
    <property type="entry name" value="fer2"/>
    <property type="match status" value="1"/>
</dbReference>
<evidence type="ECO:0000259" key="9">
    <source>
        <dbReference type="PROSITE" id="PS51384"/>
    </source>
</evidence>
<dbReference type="RefSeq" id="WP_240258801.1">
    <property type="nucleotide sequence ID" value="NZ_CP092488.2"/>
</dbReference>
<dbReference type="InterPro" id="IPR054582">
    <property type="entry name" value="DmmA-like_N"/>
</dbReference>
<dbReference type="EMBL" id="CP092488">
    <property type="protein sequence ID" value="UMB68341.1"/>
    <property type="molecule type" value="Genomic_DNA"/>
</dbReference>
<dbReference type="InterPro" id="IPR036010">
    <property type="entry name" value="2Fe-2S_ferredoxin-like_sf"/>
</dbReference>
<sequence>MTATDVAYQAHLHPAYTTASRSLRVASVTSLTPQIKHYRLVSDDGTPLTPYQPGSHLIVTVGEHRNAYSLVDDGVLPASYGISVMRRGEGRGSDLMHDQLQAGDLVEIEGPRAMFSPILNQRNALLVAGGIGVTPILSHARAIARRGGTADIIYSYRPGNAAHLDDLREIADRPGITLREVLTVEDTIDMMSVRFRAQPLGTHAYACGPPALLDTYLRAARNAGWPSARVHLERFTAPQQDPGDPFTAIMASSGEVIDVPAGVSLLQRLLDHGLQVRNLCRRGVCGECRITVLAGEIEHRDFVLTDEEKSTNTTMLSCVSRGRDIEVGL</sequence>
<keyword evidence="4" id="KW-0479">Metal-binding</keyword>
<evidence type="ECO:0000313" key="11">
    <source>
        <dbReference type="Proteomes" id="UP001055336"/>
    </source>
</evidence>
<keyword evidence="11" id="KW-1185">Reference proteome</keyword>
<evidence type="ECO:0000256" key="2">
    <source>
        <dbReference type="ARBA" id="ARBA00022630"/>
    </source>
</evidence>
<evidence type="ECO:0000256" key="7">
    <source>
        <dbReference type="ARBA" id="ARBA00023014"/>
    </source>
</evidence>
<dbReference type="InterPro" id="IPR012675">
    <property type="entry name" value="Beta-grasp_dom_sf"/>
</dbReference>
<dbReference type="InterPro" id="IPR039261">
    <property type="entry name" value="FNR_nucleotide-bd"/>
</dbReference>
<dbReference type="InterPro" id="IPR017938">
    <property type="entry name" value="Riboflavin_synthase-like_b-brl"/>
</dbReference>
<dbReference type="InterPro" id="IPR001041">
    <property type="entry name" value="2Fe-2S_ferredoxin-type"/>
</dbReference>
<accession>A0ABY3VMF6</accession>
<dbReference type="PROSITE" id="PS51384">
    <property type="entry name" value="FAD_FR"/>
    <property type="match status" value="1"/>
</dbReference>
<dbReference type="PANTHER" id="PTHR47354:SF1">
    <property type="entry name" value="CARNITINE MONOOXYGENASE REDUCTASE SUBUNIT"/>
    <property type="match status" value="1"/>
</dbReference>
<dbReference type="SUPFAM" id="SSF52343">
    <property type="entry name" value="Ferredoxin reductase-like, C-terminal NADP-linked domain"/>
    <property type="match status" value="1"/>
</dbReference>
<dbReference type="SUPFAM" id="SSF54292">
    <property type="entry name" value="2Fe-2S ferredoxin-like"/>
    <property type="match status" value="1"/>
</dbReference>
<dbReference type="Pfam" id="PF00111">
    <property type="entry name" value="Fer2"/>
    <property type="match status" value="1"/>
</dbReference>
<evidence type="ECO:0000259" key="8">
    <source>
        <dbReference type="PROSITE" id="PS51085"/>
    </source>
</evidence>
<keyword evidence="7" id="KW-0411">Iron-sulfur</keyword>
<dbReference type="PROSITE" id="PS51085">
    <property type="entry name" value="2FE2S_FER_2"/>
    <property type="match status" value="1"/>
</dbReference>
<gene>
    <name evidence="10" type="ORF">MKK62_18130</name>
</gene>
<dbReference type="SUPFAM" id="SSF63380">
    <property type="entry name" value="Riboflavin synthase domain-like"/>
    <property type="match status" value="1"/>
</dbReference>
<organism evidence="10 11">
    <name type="scientific">Mycobacterium paraterrae</name>
    <dbReference type="NCBI Taxonomy" id="577492"/>
    <lineage>
        <taxon>Bacteria</taxon>
        <taxon>Bacillati</taxon>
        <taxon>Actinomycetota</taxon>
        <taxon>Actinomycetes</taxon>
        <taxon>Mycobacteriales</taxon>
        <taxon>Mycobacteriaceae</taxon>
        <taxon>Mycobacterium</taxon>
    </lineage>
</organism>
<evidence type="ECO:0000256" key="1">
    <source>
        <dbReference type="ARBA" id="ARBA00001974"/>
    </source>
</evidence>
<reference evidence="10" key="1">
    <citation type="submission" date="2022-08" db="EMBL/GenBank/DDBJ databases">
        <title>Whole genome sequencing of non-tuberculosis mycobacteria type-strains.</title>
        <authorList>
            <person name="Igarashi Y."/>
            <person name="Osugi A."/>
            <person name="Mitarai S."/>
        </authorList>
    </citation>
    <scope>NUCLEOTIDE SEQUENCE</scope>
    <source>
        <strain evidence="10">DSM 45127</strain>
    </source>
</reference>
<dbReference type="Gene3D" id="2.40.30.10">
    <property type="entry name" value="Translation factors"/>
    <property type="match status" value="1"/>
</dbReference>
<dbReference type="Proteomes" id="UP001055336">
    <property type="component" value="Chromosome"/>
</dbReference>
<name>A0ABY3VMF6_9MYCO</name>
<evidence type="ECO:0000256" key="4">
    <source>
        <dbReference type="ARBA" id="ARBA00022723"/>
    </source>
</evidence>
<feature type="domain" description="2Fe-2S ferredoxin-type" evidence="8">
    <location>
        <begin position="244"/>
        <end position="329"/>
    </location>
</feature>
<dbReference type="CDD" id="cd06185">
    <property type="entry name" value="PDR_like"/>
    <property type="match status" value="1"/>
</dbReference>
<dbReference type="Gene3D" id="3.40.50.80">
    <property type="entry name" value="Nucleotide-binding domain of ferredoxin-NADP reductase (FNR) module"/>
    <property type="match status" value="1"/>
</dbReference>
<keyword evidence="5" id="KW-0560">Oxidoreductase</keyword>
<protein>
    <submittedName>
        <fullName evidence="10">PDR/VanB family oxidoreductase</fullName>
    </submittedName>
</protein>
<keyword evidence="3" id="KW-0001">2Fe-2S</keyword>
<feature type="domain" description="FAD-binding FR-type" evidence="9">
    <location>
        <begin position="18"/>
        <end position="118"/>
    </location>
</feature>
<evidence type="ECO:0000256" key="5">
    <source>
        <dbReference type="ARBA" id="ARBA00023002"/>
    </source>
</evidence>
<evidence type="ECO:0000256" key="6">
    <source>
        <dbReference type="ARBA" id="ARBA00023004"/>
    </source>
</evidence>